<dbReference type="RefSeq" id="WP_378070986.1">
    <property type="nucleotide sequence ID" value="NZ_JBHSBL010000024.1"/>
</dbReference>
<reference evidence="2" key="1">
    <citation type="journal article" date="2019" name="Int. J. Syst. Evol. Microbiol.">
        <title>The Global Catalogue of Microorganisms (GCM) 10K type strain sequencing project: providing services to taxonomists for standard genome sequencing and annotation.</title>
        <authorList>
            <consortium name="The Broad Institute Genomics Platform"/>
            <consortium name="The Broad Institute Genome Sequencing Center for Infectious Disease"/>
            <person name="Wu L."/>
            <person name="Ma J."/>
        </authorList>
    </citation>
    <scope>NUCLEOTIDE SEQUENCE [LARGE SCALE GENOMIC DNA]</scope>
    <source>
        <strain evidence="2">TBRC 5832</strain>
    </source>
</reference>
<name>A0ABV8J276_9ACTN</name>
<proteinExistence type="predicted"/>
<protein>
    <submittedName>
        <fullName evidence="1">Uncharacterized protein</fullName>
    </submittedName>
</protein>
<evidence type="ECO:0000313" key="2">
    <source>
        <dbReference type="Proteomes" id="UP001595867"/>
    </source>
</evidence>
<accession>A0ABV8J276</accession>
<evidence type="ECO:0000313" key="1">
    <source>
        <dbReference type="EMBL" id="MFC4070096.1"/>
    </source>
</evidence>
<gene>
    <name evidence="1" type="ORF">ACFO0C_34645</name>
</gene>
<keyword evidence="2" id="KW-1185">Reference proteome</keyword>
<organism evidence="1 2">
    <name type="scientific">Actinoplanes subglobosus</name>
    <dbReference type="NCBI Taxonomy" id="1547892"/>
    <lineage>
        <taxon>Bacteria</taxon>
        <taxon>Bacillati</taxon>
        <taxon>Actinomycetota</taxon>
        <taxon>Actinomycetes</taxon>
        <taxon>Micromonosporales</taxon>
        <taxon>Micromonosporaceae</taxon>
        <taxon>Actinoplanes</taxon>
    </lineage>
</organism>
<dbReference type="Proteomes" id="UP001595867">
    <property type="component" value="Unassembled WGS sequence"/>
</dbReference>
<comment type="caution">
    <text evidence="1">The sequence shown here is derived from an EMBL/GenBank/DDBJ whole genome shotgun (WGS) entry which is preliminary data.</text>
</comment>
<sequence length="307" mass="33102">MSMPDRLRLHASHLDGLRVRLGRVRLVVQRFEKDQAAFGALCGWVLTGLGERHVRHDELIAYVEETFVITVDGLRGVADGRQTLAQFVGEPDDGPRSATEIIDGVLAVVEGREWVEPLLAESAPVAEFAMPLDDLASVLRASGLEVAMARIPPLRRMVDDLAGMPDVVAEQARLWADMAGDLRVIGGDLRRCLDDEFGGDDRADVRAYLTLMGNNVEALRGLVATCTAMTVITKAAGDLILLARDIVRGLIGDLVARVSAWVADPAVVPLPVLVARLGEVVATAWRIDAYLTALVTSIANLSRSIDG</sequence>
<dbReference type="EMBL" id="JBHSBL010000024">
    <property type="protein sequence ID" value="MFC4070096.1"/>
    <property type="molecule type" value="Genomic_DNA"/>
</dbReference>